<organism evidence="1">
    <name type="scientific">Streptomyces sp. JL1001</name>
    <dbReference type="NCBI Taxonomy" id="3078227"/>
    <lineage>
        <taxon>Bacteria</taxon>
        <taxon>Bacillati</taxon>
        <taxon>Actinomycetota</taxon>
        <taxon>Actinomycetes</taxon>
        <taxon>Kitasatosporales</taxon>
        <taxon>Streptomycetaceae</taxon>
        <taxon>Streptomyces</taxon>
    </lineage>
</organism>
<dbReference type="EMBL" id="CP136798">
    <property type="protein sequence ID" value="XCN14548.1"/>
    <property type="molecule type" value="Genomic_DNA"/>
</dbReference>
<dbReference type="RefSeq" id="WP_100564664.1">
    <property type="nucleotide sequence ID" value="NZ_CP136798.1"/>
</dbReference>
<evidence type="ECO:0000313" key="1">
    <source>
        <dbReference type="EMBL" id="XCN14548.1"/>
    </source>
</evidence>
<name>A0AAU8KHU2_9ACTN</name>
<sequence>MHADVHHLLHTAEATELHSKAGEFRLPRTGLRTRVGWALVEVGLRLTAQGRDAAAPRTAAFHPA</sequence>
<gene>
    <name evidence="1" type="ORF">R1Y80_13165</name>
</gene>
<reference evidence="1" key="1">
    <citation type="submission" date="2023-10" db="EMBL/GenBank/DDBJ databases">
        <title>Complete genome sequence of Streptomyces sp. JL1001.</title>
        <authorList>
            <person name="Jiang L."/>
        </authorList>
    </citation>
    <scope>NUCLEOTIDE SEQUENCE</scope>
    <source>
        <strain evidence="1">JL1001</strain>
    </source>
</reference>
<protein>
    <submittedName>
        <fullName evidence="1">Uncharacterized protein</fullName>
    </submittedName>
</protein>
<dbReference type="AlphaFoldDB" id="A0AAU8KHU2"/>
<proteinExistence type="predicted"/>
<accession>A0AAU8KHU2</accession>